<keyword evidence="1" id="KW-0732">Signal</keyword>
<evidence type="ECO:0000256" key="1">
    <source>
        <dbReference type="SAM" id="SignalP"/>
    </source>
</evidence>
<protein>
    <submittedName>
        <fullName evidence="4">Defense protein Hdd11 isoform X2</fullName>
    </submittedName>
</protein>
<evidence type="ECO:0000259" key="2">
    <source>
        <dbReference type="PROSITE" id="PS51019"/>
    </source>
</evidence>
<dbReference type="PANTHER" id="PTHR45828">
    <property type="entry name" value="CYTOCHROME B561/FERRIC REDUCTASE TRANSMEMBRANE"/>
    <property type="match status" value="1"/>
</dbReference>
<dbReference type="InterPro" id="IPR042307">
    <property type="entry name" value="Reeler_sf"/>
</dbReference>
<feature type="domain" description="Reelin" evidence="2">
    <location>
        <begin position="6"/>
        <end position="160"/>
    </location>
</feature>
<evidence type="ECO:0000313" key="4">
    <source>
        <dbReference type="RefSeq" id="XP_017784481.1"/>
    </source>
</evidence>
<dbReference type="CDD" id="cd08544">
    <property type="entry name" value="Reeler"/>
    <property type="match status" value="1"/>
</dbReference>
<dbReference type="PANTHER" id="PTHR45828:SF33">
    <property type="entry name" value="DOMON DOMAIN-CONTAINING PROTEIN"/>
    <property type="match status" value="1"/>
</dbReference>
<dbReference type="Pfam" id="PF02014">
    <property type="entry name" value="Reeler"/>
    <property type="match status" value="1"/>
</dbReference>
<name>A0ABM1NCD1_NICVS</name>
<dbReference type="PROSITE" id="PS51019">
    <property type="entry name" value="REELIN"/>
    <property type="match status" value="1"/>
</dbReference>
<dbReference type="InterPro" id="IPR051237">
    <property type="entry name" value="Ferric-chelate_Red/DefProt"/>
</dbReference>
<feature type="signal peptide" evidence="1">
    <location>
        <begin position="1"/>
        <end position="19"/>
    </location>
</feature>
<dbReference type="InterPro" id="IPR002861">
    <property type="entry name" value="Reeler_dom"/>
</dbReference>
<proteinExistence type="predicted"/>
<sequence>MVSATVFVTLSMMVAMATAYSGGAPEDVCVDMTPKHSVDPQKSAFPYKITTDHETVKAGDKVKITISGPKPFKGFLLQVRDGKEAVGKFNVDDSDKYVKTINCFSKKQNAATHKNSAEKESLTLEWVAPEAAKSYTVHATVAENGGVFWANHATAKITVQ</sequence>
<keyword evidence="3" id="KW-1185">Reference proteome</keyword>
<evidence type="ECO:0000313" key="3">
    <source>
        <dbReference type="Proteomes" id="UP000695000"/>
    </source>
</evidence>
<reference evidence="4" key="1">
    <citation type="submission" date="2025-08" db="UniProtKB">
        <authorList>
            <consortium name="RefSeq"/>
        </authorList>
    </citation>
    <scope>IDENTIFICATION</scope>
    <source>
        <tissue evidence="4">Whole Larva</tissue>
    </source>
</reference>
<dbReference type="Proteomes" id="UP000695000">
    <property type="component" value="Unplaced"/>
</dbReference>
<feature type="chain" id="PRO_5047084936" evidence="1">
    <location>
        <begin position="20"/>
        <end position="160"/>
    </location>
</feature>
<dbReference type="RefSeq" id="XP_017784481.1">
    <property type="nucleotide sequence ID" value="XM_017928992.1"/>
</dbReference>
<dbReference type="GeneID" id="108568082"/>
<organism evidence="3 4">
    <name type="scientific">Nicrophorus vespilloides</name>
    <name type="common">Boreal carrion beetle</name>
    <dbReference type="NCBI Taxonomy" id="110193"/>
    <lineage>
        <taxon>Eukaryota</taxon>
        <taxon>Metazoa</taxon>
        <taxon>Ecdysozoa</taxon>
        <taxon>Arthropoda</taxon>
        <taxon>Hexapoda</taxon>
        <taxon>Insecta</taxon>
        <taxon>Pterygota</taxon>
        <taxon>Neoptera</taxon>
        <taxon>Endopterygota</taxon>
        <taxon>Coleoptera</taxon>
        <taxon>Polyphaga</taxon>
        <taxon>Staphyliniformia</taxon>
        <taxon>Silphidae</taxon>
        <taxon>Nicrophorinae</taxon>
        <taxon>Nicrophorus</taxon>
    </lineage>
</organism>
<gene>
    <name evidence="4" type="primary">LOC108568082</name>
</gene>
<dbReference type="Gene3D" id="2.60.40.4060">
    <property type="entry name" value="Reeler domain"/>
    <property type="match status" value="1"/>
</dbReference>
<accession>A0ABM1NCD1</accession>